<dbReference type="Proteomes" id="UP001401887">
    <property type="component" value="Unassembled WGS sequence"/>
</dbReference>
<evidence type="ECO:0000256" key="3">
    <source>
        <dbReference type="ARBA" id="ARBA00022729"/>
    </source>
</evidence>
<sequence>MRTLSLTLCLLGSVAAQQVTNTASLHLNGGSLPSNTVELQRAPTCTPSLSVDGAAGTEGLLLDTPGTVFVPHTLRQGGAGGEITLSADVLPQAAWTPRLAVFLDADRDGRPDGEALTRLTLGAGEERPLLLAVSAGTRQTGTVRVQLSAACGSRRADGTPVEIRPRAGATPLLLNHSSAMREAEVGQPIPFTLTLRNPVDVPLPATIEAVLPDDATYLPRAGDGAPEVRGNTLLWTLTLPPGVSQVVTYHVQVLRHRGPQVTSVAVAQGMIAGRLVRSERAAATVALRAGVFDQRGTLIGQVFVDQNGNGRSDAADVPVRGARVLLANGTQTLTDARGQYTFRNLDPGSWLVGLDPATLPASPADGALRRAVDVAGLARADFALAPVTATVARATPAAPTLPPPQGLIRSPLRGAVVRDGNRTGITLEGPASEPVSLRVNGREVPEDLLGERGPGQTPGSVRLGFVGVPLEEGVNTLEARFGDQTERLEVTVAGTARRLVFRPVSLVADGHSSLVVDIAALDARGTEGGNGFVTVSTDLEPTTPDAAPLESGYQVALRGGVARVTLAPLAAGREFTLRAALGSLTAETRLYAPSGGSTLALGQGSVGVQVAGGQFGVTGSARGYLETPLAGGQLRAAVDTGGLPGVEDFQRFPVTGSSTEAQTPLRSDDAFAVRYDRPDLTVGYYAAPLGVPGLETLPVGTALRVERRGPLRVQAFAGLVAGDSQVEEFTPGGSLYHLNFGPRTGSERVVVRSGGRDRVLVPGQEYVLDSAGTLVLAAPLGPYDADFLPVRLIVTYVPATARRNVLAAGVGAQYSRGPWTVEFGAAHLQRWSYSVGAAYDTPQFSVKAGYRQDPLNPEGRLTVDLRGQQGPFSVVANVSSTPSEGTLGTASATYRFGVRQATLRQRFESTGARTEAALEQRFGPVSLGLGFDYDWSSGTFGALGLARYEAGPGRVEVTHAQPLGGRAAETRVVAAYQLSSSLTAEAQVRQQWGVGATGELGLRQRVGTSNFNVTYQLPGVSGEASRARFGLDVPLTLSERWSANVGAGLERDMGSGTLGGTLTTGVRYQTPTFFATLGGEYGFTGSAGRLTLRGGAAGQLGEGQTLSVDASAQLLPTPQGRFTVSYALRRDTFALLTYHRVQGGTTRVLEGEVQANLRVRPALDLQPSLAYRLPLGDAAASSVQLGLGATVLLTKTFGVTASGYLLWQPAANTWSAAAGLDARYRLADPVWLVAGYTWSGFSGLTEGARPGFHVRLDFGGGTP</sequence>
<evidence type="ECO:0000313" key="6">
    <source>
        <dbReference type="Proteomes" id="UP001401887"/>
    </source>
</evidence>
<keyword evidence="3" id="KW-0732">Signal</keyword>
<proteinExistence type="predicted"/>
<keyword evidence="6" id="KW-1185">Reference proteome</keyword>
<comment type="subcellular location">
    <subcellularLocation>
        <location evidence="1">Secreted</location>
    </subcellularLocation>
</comment>
<keyword evidence="2" id="KW-0964">Secreted</keyword>
<dbReference type="InterPro" id="IPR013783">
    <property type="entry name" value="Ig-like_fold"/>
</dbReference>
<gene>
    <name evidence="5" type="ORF">Dcar01_03357</name>
</gene>
<dbReference type="Pfam" id="PF17210">
    <property type="entry name" value="SdrD_B"/>
    <property type="match status" value="1"/>
</dbReference>
<accession>A0ABP9WBT5</accession>
<reference evidence="5 6" key="1">
    <citation type="submission" date="2024-02" db="EMBL/GenBank/DDBJ databases">
        <title>Deinococcus carri NBRC 110142.</title>
        <authorList>
            <person name="Ichikawa N."/>
            <person name="Katano-Makiyama Y."/>
            <person name="Hidaka K."/>
        </authorList>
    </citation>
    <scope>NUCLEOTIDE SEQUENCE [LARGE SCALE GENOMIC DNA]</scope>
    <source>
        <strain evidence="5 6">NBRC 110142</strain>
    </source>
</reference>
<dbReference type="EMBL" id="BAABRP010000020">
    <property type="protein sequence ID" value="GAA5514601.1"/>
    <property type="molecule type" value="Genomic_DNA"/>
</dbReference>
<evidence type="ECO:0000259" key="4">
    <source>
        <dbReference type="Pfam" id="PF17210"/>
    </source>
</evidence>
<evidence type="ECO:0000256" key="1">
    <source>
        <dbReference type="ARBA" id="ARBA00004613"/>
    </source>
</evidence>
<evidence type="ECO:0000256" key="2">
    <source>
        <dbReference type="ARBA" id="ARBA00022525"/>
    </source>
</evidence>
<evidence type="ECO:0000313" key="5">
    <source>
        <dbReference type="EMBL" id="GAA5514601.1"/>
    </source>
</evidence>
<dbReference type="Gene3D" id="2.60.40.10">
    <property type="entry name" value="Immunoglobulins"/>
    <property type="match status" value="1"/>
</dbReference>
<dbReference type="SUPFAM" id="SSF117074">
    <property type="entry name" value="Hypothetical protein PA1324"/>
    <property type="match status" value="1"/>
</dbReference>
<dbReference type="SUPFAM" id="SSF56935">
    <property type="entry name" value="Porins"/>
    <property type="match status" value="1"/>
</dbReference>
<dbReference type="InterPro" id="IPR033764">
    <property type="entry name" value="Sdr_B"/>
</dbReference>
<organism evidence="5 6">
    <name type="scientific">Deinococcus carri</name>
    <dbReference type="NCBI Taxonomy" id="1211323"/>
    <lineage>
        <taxon>Bacteria</taxon>
        <taxon>Thermotogati</taxon>
        <taxon>Deinococcota</taxon>
        <taxon>Deinococci</taxon>
        <taxon>Deinococcales</taxon>
        <taxon>Deinococcaceae</taxon>
        <taxon>Deinococcus</taxon>
    </lineage>
</organism>
<comment type="caution">
    <text evidence="5">The sequence shown here is derived from an EMBL/GenBank/DDBJ whole genome shotgun (WGS) entry which is preliminary data.</text>
</comment>
<name>A0ABP9WBT5_9DEIO</name>
<feature type="domain" description="SD-repeat containing protein B" evidence="4">
    <location>
        <begin position="301"/>
        <end position="366"/>
    </location>
</feature>
<protein>
    <recommendedName>
        <fullName evidence="4">SD-repeat containing protein B domain-containing protein</fullName>
    </recommendedName>
</protein>
<dbReference type="RefSeq" id="WP_345467525.1">
    <property type="nucleotide sequence ID" value="NZ_BAABRP010000020.1"/>
</dbReference>